<dbReference type="Gene3D" id="3.90.1300.10">
    <property type="entry name" value="Amidase signature (AS) domain"/>
    <property type="match status" value="1"/>
</dbReference>
<dbReference type="EC" id="3.5.1.4" evidence="3"/>
<dbReference type="SUPFAM" id="SSF75304">
    <property type="entry name" value="Amidase signature (AS) enzymes"/>
    <property type="match status" value="1"/>
</dbReference>
<proteinExistence type="inferred from homology"/>
<dbReference type="NCBIfam" id="NF004815">
    <property type="entry name" value="PRK06169.1"/>
    <property type="match status" value="1"/>
</dbReference>
<evidence type="ECO:0000313" key="3">
    <source>
        <dbReference type="EMBL" id="MDQ0535990.1"/>
    </source>
</evidence>
<dbReference type="EC" id="6.3.5.6" evidence="3"/>
<accession>A0ABU0MR94</accession>
<dbReference type="GO" id="GO:0050566">
    <property type="term" value="F:asparaginyl-tRNA synthase (glutamine-hydrolyzing) activity"/>
    <property type="evidence" value="ECO:0007669"/>
    <property type="project" value="UniProtKB-EC"/>
</dbReference>
<dbReference type="InterPro" id="IPR036928">
    <property type="entry name" value="AS_sf"/>
</dbReference>
<dbReference type="Proteomes" id="UP001244552">
    <property type="component" value="Unassembled WGS sequence"/>
</dbReference>
<comment type="caution">
    <text evidence="3">The sequence shown here is derived from an EMBL/GenBank/DDBJ whole genome shotgun (WGS) entry which is preliminary data.</text>
</comment>
<protein>
    <submittedName>
        <fullName evidence="3">Amidase/aspartyl-tRNA(Asn)/glutamyl-tRNA(Gln) amidotransferase subunit A</fullName>
        <ecNumber evidence="3">3.5.1.4</ecNumber>
        <ecNumber evidence="3">6.3.5.6</ecNumber>
        <ecNumber evidence="3">6.3.5.7</ecNumber>
    </submittedName>
</protein>
<dbReference type="EC" id="6.3.5.7" evidence="3"/>
<dbReference type="PANTHER" id="PTHR11895:SF7">
    <property type="entry name" value="GLUTAMYL-TRNA(GLN) AMIDOTRANSFERASE SUBUNIT A, MITOCHONDRIAL"/>
    <property type="match status" value="1"/>
</dbReference>
<organism evidence="3 4">
    <name type="scientific">Azospirillum picis</name>
    <dbReference type="NCBI Taxonomy" id="488438"/>
    <lineage>
        <taxon>Bacteria</taxon>
        <taxon>Pseudomonadati</taxon>
        <taxon>Pseudomonadota</taxon>
        <taxon>Alphaproteobacteria</taxon>
        <taxon>Rhodospirillales</taxon>
        <taxon>Azospirillaceae</taxon>
        <taxon>Azospirillum</taxon>
    </lineage>
</organism>
<evidence type="ECO:0000259" key="2">
    <source>
        <dbReference type="Pfam" id="PF01425"/>
    </source>
</evidence>
<dbReference type="GO" id="GO:0050567">
    <property type="term" value="F:glutaminyl-tRNA synthase (glutamine-hydrolyzing) activity"/>
    <property type="evidence" value="ECO:0007669"/>
    <property type="project" value="UniProtKB-EC"/>
</dbReference>
<keyword evidence="3" id="KW-0436">Ligase</keyword>
<dbReference type="EMBL" id="JAUSVU010000022">
    <property type="protein sequence ID" value="MDQ0535990.1"/>
    <property type="molecule type" value="Genomic_DNA"/>
</dbReference>
<name>A0ABU0MR94_9PROT</name>
<dbReference type="PANTHER" id="PTHR11895">
    <property type="entry name" value="TRANSAMIDASE"/>
    <property type="match status" value="1"/>
</dbReference>
<dbReference type="InterPro" id="IPR000120">
    <property type="entry name" value="Amidase"/>
</dbReference>
<evidence type="ECO:0000313" key="4">
    <source>
        <dbReference type="Proteomes" id="UP001244552"/>
    </source>
</evidence>
<dbReference type="Pfam" id="PF01425">
    <property type="entry name" value="Amidase"/>
    <property type="match status" value="1"/>
</dbReference>
<sequence>MENTSDLINAGFDETDLCRLDVTTLARAYRKRDLSPVEVAQATLDCADRIQGPFNAFTHIDRAGALSAARESEKRWRNGENLSTIDGIPTTIKDIVDVDGWTVRYGSLTMPDTPATQDAPSVSRLRRAGAVFIAQTTTPEYGGKAVTHSPAFGITRNPWDPTRTPGGSSGGAAVAAACGAGVLHLGTDGGGSIRIPASFTGVVGHKPTYGRVAANPPSSFGTVAHIGPMTRSVDDAAIMLDVMSGRDLRDWTQPPLPFPPVTAAEIQWHGKRIGYWKTPCVGTVDECVADSIEAVLKDLEEAGAHVTEVRLPYQDDLLDIYNRHWCVGAANRVSSIEPSHHNELDPNFLRTARIGDRYSAVQRMDAEVKRSRYGAAMDELLSQFDYIMSPTVPILPFEAGADIPAASDAESWIEWCSFSFPINLSQQPACSVPCGFSENGLPIGLQIVGARGADSSVLSAALSYEAMYPERFLGRRGRWPQF</sequence>
<feature type="domain" description="Amidase" evidence="2">
    <location>
        <begin position="38"/>
        <end position="458"/>
    </location>
</feature>
<dbReference type="RefSeq" id="WP_209988264.1">
    <property type="nucleotide sequence ID" value="NZ_JAGINO010000024.1"/>
</dbReference>
<gene>
    <name evidence="3" type="ORF">QO018_004881</name>
</gene>
<reference evidence="3 4" key="1">
    <citation type="submission" date="2023-07" db="EMBL/GenBank/DDBJ databases">
        <title>Genomic Encyclopedia of Type Strains, Phase IV (KMG-IV): sequencing the most valuable type-strain genomes for metagenomic binning, comparative biology and taxonomic classification.</title>
        <authorList>
            <person name="Goeker M."/>
        </authorList>
    </citation>
    <scope>NUCLEOTIDE SEQUENCE [LARGE SCALE GENOMIC DNA]</scope>
    <source>
        <strain evidence="3 4">DSM 19922</strain>
    </source>
</reference>
<dbReference type="InterPro" id="IPR023631">
    <property type="entry name" value="Amidase_dom"/>
</dbReference>
<comment type="similarity">
    <text evidence="1">Belongs to the amidase family.</text>
</comment>
<evidence type="ECO:0000256" key="1">
    <source>
        <dbReference type="ARBA" id="ARBA00009199"/>
    </source>
</evidence>
<dbReference type="GO" id="GO:0004040">
    <property type="term" value="F:amidase activity"/>
    <property type="evidence" value="ECO:0007669"/>
    <property type="project" value="UniProtKB-EC"/>
</dbReference>
<keyword evidence="3" id="KW-0378">Hydrolase</keyword>
<keyword evidence="4" id="KW-1185">Reference proteome</keyword>